<protein>
    <submittedName>
        <fullName evidence="2">DUF1580 domain-containing protein</fullName>
    </submittedName>
</protein>
<dbReference type="InterPro" id="IPR011474">
    <property type="entry name" value="DUF1580"/>
</dbReference>
<evidence type="ECO:0000313" key="2">
    <source>
        <dbReference type="EMBL" id="MBP3959528.1"/>
    </source>
</evidence>
<dbReference type="RefSeq" id="WP_210660205.1">
    <property type="nucleotide sequence ID" value="NZ_JAGKQQ010000001.1"/>
</dbReference>
<name>A0ABS5C0K9_9BACT</name>
<reference evidence="2 3" key="1">
    <citation type="submission" date="2021-04" db="EMBL/GenBank/DDBJ databases">
        <authorList>
            <person name="Ivanova A."/>
        </authorList>
    </citation>
    <scope>NUCLEOTIDE SEQUENCE [LARGE SCALE GENOMIC DNA]</scope>
    <source>
        <strain evidence="2 3">G18</strain>
    </source>
</reference>
<evidence type="ECO:0000256" key="1">
    <source>
        <dbReference type="SAM" id="MobiDB-lite"/>
    </source>
</evidence>
<feature type="region of interest" description="Disordered" evidence="1">
    <location>
        <begin position="79"/>
        <end position="111"/>
    </location>
</feature>
<dbReference type="EMBL" id="JAGKQQ010000001">
    <property type="protein sequence ID" value="MBP3959528.1"/>
    <property type="molecule type" value="Genomic_DNA"/>
</dbReference>
<keyword evidence="3" id="KW-1185">Reference proteome</keyword>
<proteinExistence type="predicted"/>
<dbReference type="Proteomes" id="UP000676565">
    <property type="component" value="Unassembled WGS sequence"/>
</dbReference>
<dbReference type="Pfam" id="PF07618">
    <property type="entry name" value="DUF1580"/>
    <property type="match status" value="1"/>
</dbReference>
<gene>
    <name evidence="2" type="ORF">J8F10_30150</name>
</gene>
<sequence length="111" mass="11911">MTSTSSTPPLNGELLIPLSQAAKRYPGHRGATRLHPATLTRWILKGVKGLNGTRVKLEALRVGCRWLTSEAALQRFTESLSEGEGSAPLRSPSARQVMSERAAAELEAMGA</sequence>
<organism evidence="2 3">
    <name type="scientific">Gemmata palustris</name>
    <dbReference type="NCBI Taxonomy" id="2822762"/>
    <lineage>
        <taxon>Bacteria</taxon>
        <taxon>Pseudomonadati</taxon>
        <taxon>Planctomycetota</taxon>
        <taxon>Planctomycetia</taxon>
        <taxon>Gemmatales</taxon>
        <taxon>Gemmataceae</taxon>
        <taxon>Gemmata</taxon>
    </lineage>
</organism>
<evidence type="ECO:0000313" key="3">
    <source>
        <dbReference type="Proteomes" id="UP000676565"/>
    </source>
</evidence>
<comment type="caution">
    <text evidence="2">The sequence shown here is derived from an EMBL/GenBank/DDBJ whole genome shotgun (WGS) entry which is preliminary data.</text>
</comment>
<accession>A0ABS5C0K9</accession>